<reference evidence="1" key="1">
    <citation type="submission" date="2021-01" db="EMBL/GenBank/DDBJ databases">
        <authorList>
            <consortium name="Genoscope - CEA"/>
            <person name="William W."/>
        </authorList>
    </citation>
    <scope>NUCLEOTIDE SEQUENCE</scope>
</reference>
<sequence>MFANKNCFEVYETIQELRKVFSQFKECIITQLGKLESQIETIIFELSQNNEIDQIDANIIENENSQLNYDEMQQLIQVWNNACPKFNDPLVIRIQKTFKLWEKQIQELLYIDIENIPRYSSSQYVFDTNAKFQSIKIYEEIIIEQTQTQTHYCFALSKQSLNQIETSSIQFKFPKFIGDIGVGICDKKILKSKDFRPLLSQVNHGAFVCFQDSYTINTEQEELNWKPKGFRFLDYDIIEVTYEPSLKRISWKKVQKPIEGFSMILQNDNRELHFCCIVKTQGAKVEIVRE</sequence>
<keyword evidence="2" id="KW-1185">Reference proteome</keyword>
<evidence type="ECO:0000313" key="2">
    <source>
        <dbReference type="Proteomes" id="UP000692954"/>
    </source>
</evidence>
<dbReference type="Proteomes" id="UP000692954">
    <property type="component" value="Unassembled WGS sequence"/>
</dbReference>
<protein>
    <submittedName>
        <fullName evidence="1">Uncharacterized protein</fullName>
    </submittedName>
</protein>
<name>A0A8S1QTP8_9CILI</name>
<comment type="caution">
    <text evidence="1">The sequence shown here is derived from an EMBL/GenBank/DDBJ whole genome shotgun (WGS) entry which is preliminary data.</text>
</comment>
<accession>A0A8S1QTP8</accession>
<dbReference type="AlphaFoldDB" id="A0A8S1QTP8"/>
<dbReference type="OrthoDB" id="305997at2759"/>
<proteinExistence type="predicted"/>
<dbReference type="EMBL" id="CAJJDN010000120">
    <property type="protein sequence ID" value="CAD8119146.1"/>
    <property type="molecule type" value="Genomic_DNA"/>
</dbReference>
<organism evidence="1 2">
    <name type="scientific">Paramecium sonneborni</name>
    <dbReference type="NCBI Taxonomy" id="65129"/>
    <lineage>
        <taxon>Eukaryota</taxon>
        <taxon>Sar</taxon>
        <taxon>Alveolata</taxon>
        <taxon>Ciliophora</taxon>
        <taxon>Intramacronucleata</taxon>
        <taxon>Oligohymenophorea</taxon>
        <taxon>Peniculida</taxon>
        <taxon>Parameciidae</taxon>
        <taxon>Paramecium</taxon>
    </lineage>
</organism>
<gene>
    <name evidence="1" type="ORF">PSON_ATCC_30995.1.T1200024</name>
</gene>
<evidence type="ECO:0000313" key="1">
    <source>
        <dbReference type="EMBL" id="CAD8119146.1"/>
    </source>
</evidence>